<evidence type="ECO:0000256" key="1">
    <source>
        <dbReference type="SAM" id="MobiDB-lite"/>
    </source>
</evidence>
<dbReference type="EMBL" id="KV425568">
    <property type="protein sequence ID" value="KZT26067.1"/>
    <property type="molecule type" value="Genomic_DNA"/>
</dbReference>
<sequence>MLPLTTFPVPAMPSPAMKPRRTSESPPLPFERSQSSSDFEIERSPAKTPHRAYKPLRRLSSDYDAEQRFRSALSALIAAKNRPFSVCGRIPVDPSQLVLFFRTKSGITHALDFPIDVEHDTPPALDVLIAACKPYLSTDVSENYPEAIYYPPNLPLTTTLEIANHPILDAVRNTLFPSLPVGHYLVAVRDKLEVIVTGGKMSPQPRALRNDTRVAMIVVTLPVRFRGGALVVRDTEGTTEKFYGRGGKSGDMEWVAFLSDCDYEQETVQKGCKVCISYAVYVKSHGPSGPTPDPLISPSDYFLDQLIDILNASRGALIGFYLTGDYGVNPAEVIADSLVPNLKGGDSLLYHALKLWKLSPELRWTAGGYIWPVDHAVECVDEIDMMGARTPIATVNGARRAAAVRGTFSIYGDQNDEVDDLRSRVEYSGAIPLEESNITILSDWSQPRTREKVPFVSNGTLEKLIVNVLLVVYVP</sequence>
<dbReference type="AlphaFoldDB" id="A0A165T334"/>
<dbReference type="InParanoid" id="A0A165T334"/>
<proteinExistence type="predicted"/>
<accession>A0A165T334</accession>
<reference evidence="2 3" key="1">
    <citation type="journal article" date="2016" name="Mol. Biol. Evol.">
        <title>Comparative Genomics of Early-Diverging Mushroom-Forming Fungi Provides Insights into the Origins of Lignocellulose Decay Capabilities.</title>
        <authorList>
            <person name="Nagy L.G."/>
            <person name="Riley R."/>
            <person name="Tritt A."/>
            <person name="Adam C."/>
            <person name="Daum C."/>
            <person name="Floudas D."/>
            <person name="Sun H."/>
            <person name="Yadav J.S."/>
            <person name="Pangilinan J."/>
            <person name="Larsson K.H."/>
            <person name="Matsuura K."/>
            <person name="Barry K."/>
            <person name="Labutti K."/>
            <person name="Kuo R."/>
            <person name="Ohm R.A."/>
            <person name="Bhattacharya S.S."/>
            <person name="Shirouzu T."/>
            <person name="Yoshinaga Y."/>
            <person name="Martin F.M."/>
            <person name="Grigoriev I.V."/>
            <person name="Hibbett D.S."/>
        </authorList>
    </citation>
    <scope>NUCLEOTIDE SEQUENCE [LARGE SCALE GENOMIC DNA]</scope>
    <source>
        <strain evidence="2 3">HHB14362 ss-1</strain>
    </source>
</reference>
<evidence type="ECO:0000313" key="2">
    <source>
        <dbReference type="EMBL" id="KZT26067.1"/>
    </source>
</evidence>
<feature type="region of interest" description="Disordered" evidence="1">
    <location>
        <begin position="1"/>
        <end position="55"/>
    </location>
</feature>
<keyword evidence="3" id="KW-1185">Reference proteome</keyword>
<dbReference type="OrthoDB" id="3166447at2759"/>
<organism evidence="2 3">
    <name type="scientific">Neolentinus lepideus HHB14362 ss-1</name>
    <dbReference type="NCBI Taxonomy" id="1314782"/>
    <lineage>
        <taxon>Eukaryota</taxon>
        <taxon>Fungi</taxon>
        <taxon>Dikarya</taxon>
        <taxon>Basidiomycota</taxon>
        <taxon>Agaricomycotina</taxon>
        <taxon>Agaricomycetes</taxon>
        <taxon>Gloeophyllales</taxon>
        <taxon>Gloeophyllaceae</taxon>
        <taxon>Neolentinus</taxon>
    </lineage>
</organism>
<gene>
    <name evidence="2" type="ORF">NEOLEDRAFT_1132603</name>
</gene>
<name>A0A165T334_9AGAM</name>
<protein>
    <submittedName>
        <fullName evidence="2">Uncharacterized protein</fullName>
    </submittedName>
</protein>
<dbReference type="Proteomes" id="UP000076761">
    <property type="component" value="Unassembled WGS sequence"/>
</dbReference>
<evidence type="ECO:0000313" key="3">
    <source>
        <dbReference type="Proteomes" id="UP000076761"/>
    </source>
</evidence>